<name>A0A061RA89_9CHLO</name>
<organism evidence="1">
    <name type="scientific">Tetraselmis sp. GSL018</name>
    <dbReference type="NCBI Taxonomy" id="582737"/>
    <lineage>
        <taxon>Eukaryota</taxon>
        <taxon>Viridiplantae</taxon>
        <taxon>Chlorophyta</taxon>
        <taxon>core chlorophytes</taxon>
        <taxon>Chlorodendrophyceae</taxon>
        <taxon>Chlorodendrales</taxon>
        <taxon>Chlorodendraceae</taxon>
        <taxon>Tetraselmis</taxon>
    </lineage>
</organism>
<accession>A0A061RA89</accession>
<reference evidence="1" key="1">
    <citation type="submission" date="2014-05" db="EMBL/GenBank/DDBJ databases">
        <title>The transcriptome of the halophilic microalga Tetraselmis sp. GSL018 isolated from the Great Salt Lake, Utah.</title>
        <authorList>
            <person name="Jinkerson R.E."/>
            <person name="D'Adamo S."/>
            <person name="Posewitz M.C."/>
        </authorList>
    </citation>
    <scope>NUCLEOTIDE SEQUENCE</scope>
    <source>
        <strain evidence="1">GSL018</strain>
    </source>
</reference>
<protein>
    <submittedName>
        <fullName evidence="1">Uncharacterized protein</fullName>
    </submittedName>
</protein>
<sequence>MAEFQAKPLQPCSIMGDKCI</sequence>
<dbReference type="EMBL" id="GBEZ01018841">
    <property type="protein sequence ID" value="JAC67639.1"/>
    <property type="molecule type" value="Transcribed_RNA"/>
</dbReference>
<gene>
    <name evidence="1" type="ORF">TSPGSL018_10624</name>
</gene>
<dbReference type="AlphaFoldDB" id="A0A061RA89"/>
<evidence type="ECO:0000313" key="1">
    <source>
        <dbReference type="EMBL" id="JAC67639.1"/>
    </source>
</evidence>
<proteinExistence type="predicted"/>